<dbReference type="EMBL" id="JAJGCB010000003">
    <property type="protein sequence ID" value="KAJ8994042.1"/>
    <property type="molecule type" value="Genomic_DNA"/>
</dbReference>
<accession>A0AAN6EYP9</accession>
<gene>
    <name evidence="2" type="ORF">HRR80_002538</name>
</gene>
<dbReference type="AlphaFoldDB" id="A0AAN6EYP9"/>
<evidence type="ECO:0000313" key="2">
    <source>
        <dbReference type="EMBL" id="KAJ8994042.1"/>
    </source>
</evidence>
<evidence type="ECO:0000313" key="3">
    <source>
        <dbReference type="Proteomes" id="UP001161757"/>
    </source>
</evidence>
<sequence>MQTTLGDGRQQFNALSPCSSHTRHFRLCPEDEDGKDNKTCQAQSSRKDLSVGAGASGLTTRWPPGKALLHRPDIAKFRLSNSAVHNSYFALGCLSTDRIIPHEIRWDQRQTDHQAPLNGMLHGRVAGCHGNVSFGDAPALVSMLAPRTEGHGERVVKGTKAASTGIFYRT</sequence>
<name>A0AAN6EYP9_EXODE</name>
<feature type="region of interest" description="Disordered" evidence="1">
    <location>
        <begin position="29"/>
        <end position="61"/>
    </location>
</feature>
<organism evidence="2 3">
    <name type="scientific">Exophiala dermatitidis</name>
    <name type="common">Black yeast-like fungus</name>
    <name type="synonym">Wangiella dermatitidis</name>
    <dbReference type="NCBI Taxonomy" id="5970"/>
    <lineage>
        <taxon>Eukaryota</taxon>
        <taxon>Fungi</taxon>
        <taxon>Dikarya</taxon>
        <taxon>Ascomycota</taxon>
        <taxon>Pezizomycotina</taxon>
        <taxon>Eurotiomycetes</taxon>
        <taxon>Chaetothyriomycetidae</taxon>
        <taxon>Chaetothyriales</taxon>
        <taxon>Herpotrichiellaceae</taxon>
        <taxon>Exophiala</taxon>
    </lineage>
</organism>
<evidence type="ECO:0000256" key="1">
    <source>
        <dbReference type="SAM" id="MobiDB-lite"/>
    </source>
</evidence>
<proteinExistence type="predicted"/>
<protein>
    <submittedName>
        <fullName evidence="2">Uncharacterized protein</fullName>
    </submittedName>
</protein>
<comment type="caution">
    <text evidence="2">The sequence shown here is derived from an EMBL/GenBank/DDBJ whole genome shotgun (WGS) entry which is preliminary data.</text>
</comment>
<dbReference type="Proteomes" id="UP001161757">
    <property type="component" value="Unassembled WGS sequence"/>
</dbReference>
<reference evidence="2" key="1">
    <citation type="submission" date="2023-01" db="EMBL/GenBank/DDBJ databases">
        <title>Exophiala dermititidis isolated from Cystic Fibrosis Patient.</title>
        <authorList>
            <person name="Kurbessoian T."/>
            <person name="Crocker A."/>
            <person name="Murante D."/>
            <person name="Hogan D.A."/>
            <person name="Stajich J.E."/>
        </authorList>
    </citation>
    <scope>NUCLEOTIDE SEQUENCE</scope>
    <source>
        <strain evidence="2">Ex8</strain>
    </source>
</reference>